<name>A0A2T0FDP7_9ASCO</name>
<evidence type="ECO:0000256" key="1">
    <source>
        <dbReference type="ARBA" id="ARBA00004123"/>
    </source>
</evidence>
<dbReference type="Proteomes" id="UP000238350">
    <property type="component" value="Unassembled WGS sequence"/>
</dbReference>
<protein>
    <recommendedName>
        <fullName evidence="8">RNA exonuclease 3</fullName>
    </recommendedName>
</protein>
<dbReference type="FunFam" id="3.30.420.10:FF:000031">
    <property type="entry name" value="RNA exonuclease 1"/>
    <property type="match status" value="1"/>
</dbReference>
<dbReference type="GO" id="GO:0004527">
    <property type="term" value="F:exonuclease activity"/>
    <property type="evidence" value="ECO:0007669"/>
    <property type="project" value="UniProtKB-KW"/>
</dbReference>
<dbReference type="CDD" id="cd06145">
    <property type="entry name" value="REX1_like"/>
    <property type="match status" value="1"/>
</dbReference>
<dbReference type="PANTHER" id="PTHR12801:SF115">
    <property type="entry name" value="FI18136P1-RELATED"/>
    <property type="match status" value="1"/>
</dbReference>
<dbReference type="EMBL" id="NDIQ01000001">
    <property type="protein sequence ID" value="PRT53059.1"/>
    <property type="molecule type" value="Genomic_DNA"/>
</dbReference>
<keyword evidence="6" id="KW-0539">Nucleus</keyword>
<keyword evidence="3" id="KW-0540">Nuclease</keyword>
<dbReference type="GO" id="GO:0005634">
    <property type="term" value="C:nucleus"/>
    <property type="evidence" value="ECO:0007669"/>
    <property type="project" value="UniProtKB-SubCell"/>
</dbReference>
<accession>A0A2T0FDP7</accession>
<evidence type="ECO:0000313" key="10">
    <source>
        <dbReference type="EMBL" id="PRT53059.1"/>
    </source>
</evidence>
<comment type="similarity">
    <text evidence="2">Belongs to the REXO1/REXO3 family.</text>
</comment>
<dbReference type="Gene3D" id="3.30.420.10">
    <property type="entry name" value="Ribonuclease H-like superfamily/Ribonuclease H"/>
    <property type="match status" value="1"/>
</dbReference>
<evidence type="ECO:0000256" key="2">
    <source>
        <dbReference type="ARBA" id="ARBA00006357"/>
    </source>
</evidence>
<evidence type="ECO:0000313" key="11">
    <source>
        <dbReference type="Proteomes" id="UP000238350"/>
    </source>
</evidence>
<dbReference type="SMART" id="SM00479">
    <property type="entry name" value="EXOIII"/>
    <property type="match status" value="1"/>
</dbReference>
<gene>
    <name evidence="10" type="ORF">B9G98_00679</name>
</gene>
<feature type="domain" description="Exonuclease" evidence="9">
    <location>
        <begin position="176"/>
        <end position="335"/>
    </location>
</feature>
<dbReference type="RefSeq" id="XP_024663005.1">
    <property type="nucleotide sequence ID" value="XM_024807237.1"/>
</dbReference>
<dbReference type="PANTHER" id="PTHR12801">
    <property type="entry name" value="RNA EXONUCLEASE REXO1 / RECO3 FAMILY MEMBER-RELATED"/>
    <property type="match status" value="1"/>
</dbReference>
<organism evidence="10 11">
    <name type="scientific">Wickerhamiella sorbophila</name>
    <dbReference type="NCBI Taxonomy" id="45607"/>
    <lineage>
        <taxon>Eukaryota</taxon>
        <taxon>Fungi</taxon>
        <taxon>Dikarya</taxon>
        <taxon>Ascomycota</taxon>
        <taxon>Saccharomycotina</taxon>
        <taxon>Dipodascomycetes</taxon>
        <taxon>Dipodascales</taxon>
        <taxon>Trichomonascaceae</taxon>
        <taxon>Wickerhamiella</taxon>
    </lineage>
</organism>
<dbReference type="InterPro" id="IPR036397">
    <property type="entry name" value="RNaseH_sf"/>
</dbReference>
<keyword evidence="4" id="KW-0378">Hydrolase</keyword>
<sequence>MKVKKKYTKKPMFSVEPENVKKAVSVGDLRDLVFWVLSDQHGPPAPQWLIVQNRSAIKRMISIMIPGLERPYGENELNDFKPRAFKIDGLPILDYFRHVWPTKAPGSKNRLDSAISEFTRIPLTPAEKKELEKKRQKTGLKATYETLLMTPEQLKEYPVAKDDSWIELDELDRDPKIFALDCEMVEVGLKSELARISIIGQDEQVVYESFVKPAGTITNYVTAYSGITPEILKDVTTTLEHVQQWLKENLSRSDTLLGHSLDFDLNVLHLVHKKIIDTALIYQSPRGTAWKPSLKWLAKRYLGIDIQTGNDGHDSAEDARTCMQLVAKKIEKGLNYGIQEHTTGIVEKLKESAQSTAIVDYGAPRWDQGHAKTVCSITSDSEAARKAAALTKSHNFVYVRLRELESAVGWYKDSVDIDMSKVYQELNANIKTILDAVEPNTAVLIWSGQSDPREMNRLLQKKRQWNEEYKTKKWDDIEDPWTEEHEKNLGSAVNSARMGIAFLEILKPETPEVDGPAPKRQKKN</sequence>
<reference evidence="10 11" key="1">
    <citation type="submission" date="2017-04" db="EMBL/GenBank/DDBJ databases">
        <title>Genome sequencing of [Candida] sorbophila.</title>
        <authorList>
            <person name="Ahn J.O."/>
        </authorList>
    </citation>
    <scope>NUCLEOTIDE SEQUENCE [LARGE SCALE GENOMIC DNA]</scope>
    <source>
        <strain evidence="10 11">DS02</strain>
    </source>
</reference>
<keyword evidence="5" id="KW-0269">Exonuclease</keyword>
<dbReference type="Pfam" id="PF00929">
    <property type="entry name" value="RNase_T"/>
    <property type="match status" value="1"/>
</dbReference>
<keyword evidence="11" id="KW-1185">Reference proteome</keyword>
<evidence type="ECO:0000256" key="6">
    <source>
        <dbReference type="ARBA" id="ARBA00023242"/>
    </source>
</evidence>
<dbReference type="InterPro" id="IPR012337">
    <property type="entry name" value="RNaseH-like_sf"/>
</dbReference>
<comment type="function">
    <text evidence="7">3' to 5' exoribonuclease required for proper 3' end maturation of MRP RNA and of the U5L snRNA.</text>
</comment>
<dbReference type="InterPro" id="IPR013520">
    <property type="entry name" value="Ribonucl_H"/>
</dbReference>
<dbReference type="SUPFAM" id="SSF53098">
    <property type="entry name" value="Ribonuclease H-like"/>
    <property type="match status" value="1"/>
</dbReference>
<dbReference type="GO" id="GO:0003676">
    <property type="term" value="F:nucleic acid binding"/>
    <property type="evidence" value="ECO:0007669"/>
    <property type="project" value="InterPro"/>
</dbReference>
<dbReference type="GeneID" id="36514428"/>
<dbReference type="GO" id="GO:0010629">
    <property type="term" value="P:negative regulation of gene expression"/>
    <property type="evidence" value="ECO:0007669"/>
    <property type="project" value="UniProtKB-ARBA"/>
</dbReference>
<evidence type="ECO:0000256" key="4">
    <source>
        <dbReference type="ARBA" id="ARBA00022801"/>
    </source>
</evidence>
<dbReference type="InterPro" id="IPR047021">
    <property type="entry name" value="REXO1/3/4-like"/>
</dbReference>
<proteinExistence type="inferred from homology"/>
<evidence type="ECO:0000256" key="8">
    <source>
        <dbReference type="ARBA" id="ARBA00039985"/>
    </source>
</evidence>
<evidence type="ECO:0000256" key="7">
    <source>
        <dbReference type="ARBA" id="ARBA00037201"/>
    </source>
</evidence>
<evidence type="ECO:0000256" key="3">
    <source>
        <dbReference type="ARBA" id="ARBA00022722"/>
    </source>
</evidence>
<evidence type="ECO:0000259" key="9">
    <source>
        <dbReference type="SMART" id="SM00479"/>
    </source>
</evidence>
<dbReference type="InterPro" id="IPR034922">
    <property type="entry name" value="REX1-like_exo"/>
</dbReference>
<dbReference type="AlphaFoldDB" id="A0A2T0FDP7"/>
<dbReference type="OrthoDB" id="206335at2759"/>
<dbReference type="STRING" id="45607.A0A2T0FDP7"/>
<comment type="subcellular location">
    <subcellularLocation>
        <location evidence="1">Nucleus</location>
    </subcellularLocation>
</comment>
<comment type="caution">
    <text evidence="10">The sequence shown here is derived from an EMBL/GenBank/DDBJ whole genome shotgun (WGS) entry which is preliminary data.</text>
</comment>
<evidence type="ECO:0000256" key="5">
    <source>
        <dbReference type="ARBA" id="ARBA00022839"/>
    </source>
</evidence>